<protein>
    <submittedName>
        <fullName evidence="1">Uncharacterized protein</fullName>
    </submittedName>
</protein>
<organism evidence="1">
    <name type="scientific">bioreactor metagenome</name>
    <dbReference type="NCBI Taxonomy" id="1076179"/>
    <lineage>
        <taxon>unclassified sequences</taxon>
        <taxon>metagenomes</taxon>
        <taxon>ecological metagenomes</taxon>
    </lineage>
</organism>
<dbReference type="AlphaFoldDB" id="A0A644VVM9"/>
<name>A0A644VVM9_9ZZZZ</name>
<proteinExistence type="predicted"/>
<gene>
    <name evidence="1" type="ORF">SDC9_40666</name>
</gene>
<comment type="caution">
    <text evidence="1">The sequence shown here is derived from an EMBL/GenBank/DDBJ whole genome shotgun (WGS) entry which is preliminary data.</text>
</comment>
<dbReference type="EMBL" id="VSSQ01000431">
    <property type="protein sequence ID" value="MPL94512.1"/>
    <property type="molecule type" value="Genomic_DNA"/>
</dbReference>
<reference evidence="1" key="1">
    <citation type="submission" date="2019-08" db="EMBL/GenBank/DDBJ databases">
        <authorList>
            <person name="Kucharzyk K."/>
            <person name="Murdoch R.W."/>
            <person name="Higgins S."/>
            <person name="Loffler F."/>
        </authorList>
    </citation>
    <scope>NUCLEOTIDE SEQUENCE</scope>
</reference>
<evidence type="ECO:0000313" key="1">
    <source>
        <dbReference type="EMBL" id="MPL94512.1"/>
    </source>
</evidence>
<accession>A0A644VVM9</accession>
<sequence length="58" mass="7016">MHFDNCRTNPTLKSFNLVTVMKEFIYLRDSFIYKREMYIIFTKLFKPANGTVLFNTKE</sequence>